<accession>A0ABU3PDJ5</accession>
<evidence type="ECO:0000313" key="3">
    <source>
        <dbReference type="Proteomes" id="UP001246372"/>
    </source>
</evidence>
<dbReference type="CDD" id="cd06567">
    <property type="entry name" value="Peptidase_S41"/>
    <property type="match status" value="1"/>
</dbReference>
<name>A0ABU3PDJ5_9BURK</name>
<sequence>MKAQRLQRTADRLMLGFGLLVLALLGVLPFVSRLDPEVPDPGAAVREVATLLRAHALNAGKVNWDAALNQAQATAASSGRQSALDRALQQLVAALQDGHSQYLSSNAAKAYQAPASAGGLSEPTFRVLPAQAGEAPVVELLSFLSDNPSVGEQQSKALAQALLAVSASQPCGLIVDLTQHHGGNMWPALMGLEALLPTGPLAYVVKADGSREPITVPPLNGASAALATKQPVHALAVLIGPGTASSGEFIAAALQAHPKTRSFGMPSAGLTTGNQLFELKHSGGLLAVAVSKLAGLDGRVIAGAIEPDVRVDEAQARAAAQAWVAGACGAEKGAGPSAQR</sequence>
<dbReference type="Proteomes" id="UP001246372">
    <property type="component" value="Unassembled WGS sequence"/>
</dbReference>
<reference evidence="2" key="1">
    <citation type="submission" date="2023-09" db="EMBL/GenBank/DDBJ databases">
        <title>Paucibacter sp. APW11 Genome sequencing and assembly.</title>
        <authorList>
            <person name="Kim I."/>
        </authorList>
    </citation>
    <scope>NUCLEOTIDE SEQUENCE</scope>
    <source>
        <strain evidence="2">APW11</strain>
    </source>
</reference>
<gene>
    <name evidence="2" type="ORF">RQP53_15260</name>
</gene>
<dbReference type="InterPro" id="IPR029045">
    <property type="entry name" value="ClpP/crotonase-like_dom_sf"/>
</dbReference>
<dbReference type="PANTHER" id="PTHR32060:SF30">
    <property type="entry name" value="CARBOXY-TERMINAL PROCESSING PROTEASE CTPA"/>
    <property type="match status" value="1"/>
</dbReference>
<dbReference type="RefSeq" id="WP_315651390.1">
    <property type="nucleotide sequence ID" value="NZ_JAVXZY010000006.1"/>
</dbReference>
<feature type="domain" description="Tail specific protease" evidence="1">
    <location>
        <begin position="123"/>
        <end position="312"/>
    </location>
</feature>
<evidence type="ECO:0000259" key="1">
    <source>
        <dbReference type="SMART" id="SM00245"/>
    </source>
</evidence>
<dbReference type="SUPFAM" id="SSF52096">
    <property type="entry name" value="ClpP/crotonase"/>
    <property type="match status" value="1"/>
</dbReference>
<dbReference type="Pfam" id="PF03572">
    <property type="entry name" value="Peptidase_S41"/>
    <property type="match status" value="1"/>
</dbReference>
<dbReference type="Gene3D" id="3.90.226.10">
    <property type="entry name" value="2-enoyl-CoA Hydratase, Chain A, domain 1"/>
    <property type="match status" value="1"/>
</dbReference>
<dbReference type="InterPro" id="IPR005151">
    <property type="entry name" value="Tail-specific_protease"/>
</dbReference>
<dbReference type="PANTHER" id="PTHR32060">
    <property type="entry name" value="TAIL-SPECIFIC PROTEASE"/>
    <property type="match status" value="1"/>
</dbReference>
<keyword evidence="3" id="KW-1185">Reference proteome</keyword>
<dbReference type="EMBL" id="JAVXZY010000006">
    <property type="protein sequence ID" value="MDT9000632.1"/>
    <property type="molecule type" value="Genomic_DNA"/>
</dbReference>
<organism evidence="2 3">
    <name type="scientific">Roseateles aquae</name>
    <dbReference type="NCBI Taxonomy" id="3077235"/>
    <lineage>
        <taxon>Bacteria</taxon>
        <taxon>Pseudomonadati</taxon>
        <taxon>Pseudomonadota</taxon>
        <taxon>Betaproteobacteria</taxon>
        <taxon>Burkholderiales</taxon>
        <taxon>Sphaerotilaceae</taxon>
        <taxon>Roseateles</taxon>
    </lineage>
</organism>
<dbReference type="SMART" id="SM00245">
    <property type="entry name" value="TSPc"/>
    <property type="match status" value="1"/>
</dbReference>
<protein>
    <submittedName>
        <fullName evidence="2">S41 family peptidase</fullName>
    </submittedName>
</protein>
<proteinExistence type="predicted"/>
<comment type="caution">
    <text evidence="2">The sequence shown here is derived from an EMBL/GenBank/DDBJ whole genome shotgun (WGS) entry which is preliminary data.</text>
</comment>
<evidence type="ECO:0000313" key="2">
    <source>
        <dbReference type="EMBL" id="MDT9000632.1"/>
    </source>
</evidence>